<gene>
    <name evidence="1" type="primary">MET14_1</name>
    <name evidence="1" type="ORF">DSO57_1016043</name>
</gene>
<dbReference type="EMBL" id="QTSX02000774">
    <property type="protein sequence ID" value="KAJ9085241.1"/>
    <property type="molecule type" value="Genomic_DNA"/>
</dbReference>
<sequence length="318" mass="35806">MACFNSINSKVGWIRGMATKSSNITWDSGNVSRDERENLVRQKGATIWMTGLSGSGKSAIAGALERELLQRGVFTYRLDGDNVRFGLNRDLGFSPEDRQENIRRIGEVAKLFTDSGLVTIASFISPYIYDRAMAREIHEKGSHAFIEVYVDAPLEVAEQRDPKGLYKKAREGIIKGKLINPFLWFQEFTGISAPYEPPTEEEIHLDTSALSISESVKGLTKGNGGRHKGSPYDPACRPITPYRLYTLADWVVSKILAVRDCCTSSLKLPRYEMTKFVDTLQVALHFQFPLMNHQGDVDWLALKIQSRLDVWILDNALR</sequence>
<reference evidence="1" key="1">
    <citation type="submission" date="2022-04" db="EMBL/GenBank/DDBJ databases">
        <title>Genome of the entomopathogenic fungus Entomophthora muscae.</title>
        <authorList>
            <person name="Elya C."/>
            <person name="Lovett B.R."/>
            <person name="Lee E."/>
            <person name="Macias A.M."/>
            <person name="Hajek A.E."/>
            <person name="De Bivort B.L."/>
            <person name="Kasson M.T."/>
            <person name="De Fine Licht H.H."/>
            <person name="Stajich J.E."/>
        </authorList>
    </citation>
    <scope>NUCLEOTIDE SEQUENCE</scope>
    <source>
        <strain evidence="1">Berkeley</strain>
    </source>
</reference>
<evidence type="ECO:0000313" key="1">
    <source>
        <dbReference type="EMBL" id="KAJ9085241.1"/>
    </source>
</evidence>
<evidence type="ECO:0000313" key="2">
    <source>
        <dbReference type="Proteomes" id="UP001165960"/>
    </source>
</evidence>
<dbReference type="Proteomes" id="UP001165960">
    <property type="component" value="Unassembled WGS sequence"/>
</dbReference>
<proteinExistence type="predicted"/>
<accession>A0ACC2UFE2</accession>
<dbReference type="EC" id="2.7.1.25" evidence="1"/>
<keyword evidence="1" id="KW-0808">Transferase</keyword>
<organism evidence="1 2">
    <name type="scientific">Entomophthora muscae</name>
    <dbReference type="NCBI Taxonomy" id="34485"/>
    <lineage>
        <taxon>Eukaryota</taxon>
        <taxon>Fungi</taxon>
        <taxon>Fungi incertae sedis</taxon>
        <taxon>Zoopagomycota</taxon>
        <taxon>Entomophthoromycotina</taxon>
        <taxon>Entomophthoromycetes</taxon>
        <taxon>Entomophthorales</taxon>
        <taxon>Entomophthoraceae</taxon>
        <taxon>Entomophthora</taxon>
    </lineage>
</organism>
<comment type="caution">
    <text evidence="1">The sequence shown here is derived from an EMBL/GenBank/DDBJ whole genome shotgun (WGS) entry which is preliminary data.</text>
</comment>
<name>A0ACC2UFE2_9FUNG</name>
<keyword evidence="2" id="KW-1185">Reference proteome</keyword>
<protein>
    <submittedName>
        <fullName evidence="1">Adenylyl-sulfate kinase</fullName>
        <ecNumber evidence="1">2.7.1.25</ecNumber>
    </submittedName>
</protein>
<keyword evidence="1" id="KW-0418">Kinase</keyword>